<dbReference type="SMART" id="SM00315">
    <property type="entry name" value="RGS"/>
    <property type="match status" value="1"/>
</dbReference>
<evidence type="ECO:0000256" key="1">
    <source>
        <dbReference type="ARBA" id="ARBA00022700"/>
    </source>
</evidence>
<evidence type="ECO:0000313" key="4">
    <source>
        <dbReference type="Proteomes" id="UP000261620"/>
    </source>
</evidence>
<feature type="domain" description="RGS" evidence="2">
    <location>
        <begin position="120"/>
        <end position="236"/>
    </location>
</feature>
<dbReference type="Gene3D" id="1.10.167.10">
    <property type="entry name" value="Regulator of G-protein Signalling 4, domain 2"/>
    <property type="match status" value="1"/>
</dbReference>
<protein>
    <recommendedName>
        <fullName evidence="2">RGS domain-containing protein</fullName>
    </recommendedName>
</protein>
<reference evidence="3" key="2">
    <citation type="submission" date="2025-09" db="UniProtKB">
        <authorList>
            <consortium name="Ensembl"/>
        </authorList>
    </citation>
    <scope>IDENTIFICATION</scope>
</reference>
<dbReference type="FunFam" id="1.10.196.10:FF:000001">
    <property type="entry name" value="Regulator of G-protein signaling 8"/>
    <property type="match status" value="1"/>
</dbReference>
<evidence type="ECO:0000313" key="3">
    <source>
        <dbReference type="Ensembl" id="ENSMMOP00000013937.1"/>
    </source>
</evidence>
<dbReference type="Proteomes" id="UP000261620">
    <property type="component" value="Unplaced"/>
</dbReference>
<name>A0A3Q3WND3_MOLML</name>
<organism evidence="3 4">
    <name type="scientific">Mola mola</name>
    <name type="common">Ocean sunfish</name>
    <name type="synonym">Tetraodon mola</name>
    <dbReference type="NCBI Taxonomy" id="94237"/>
    <lineage>
        <taxon>Eukaryota</taxon>
        <taxon>Metazoa</taxon>
        <taxon>Chordata</taxon>
        <taxon>Craniata</taxon>
        <taxon>Vertebrata</taxon>
        <taxon>Euteleostomi</taxon>
        <taxon>Actinopterygii</taxon>
        <taxon>Neopterygii</taxon>
        <taxon>Teleostei</taxon>
        <taxon>Neoteleostei</taxon>
        <taxon>Acanthomorphata</taxon>
        <taxon>Eupercaria</taxon>
        <taxon>Tetraodontiformes</taxon>
        <taxon>Molidae</taxon>
        <taxon>Mola</taxon>
    </lineage>
</organism>
<dbReference type="OMA" id="MQDNSNA"/>
<dbReference type="Ensembl" id="ENSMMOT00000014163.1">
    <property type="protein sequence ID" value="ENSMMOP00000013937.1"/>
    <property type="gene ID" value="ENSMMOG00000010679.1"/>
</dbReference>
<dbReference type="GO" id="GO:0009968">
    <property type="term" value="P:negative regulation of signal transduction"/>
    <property type="evidence" value="ECO:0007669"/>
    <property type="project" value="UniProtKB-KW"/>
</dbReference>
<dbReference type="AlphaFoldDB" id="A0A3Q3WND3"/>
<proteinExistence type="predicted"/>
<accession>A0A3Q3WND3</accession>
<dbReference type="Pfam" id="PF00615">
    <property type="entry name" value="RGS"/>
    <property type="match status" value="1"/>
</dbReference>
<keyword evidence="4" id="KW-1185">Reference proteome</keyword>
<dbReference type="FunFam" id="1.10.167.10:FF:000001">
    <property type="entry name" value="Putative regulator of g-protein signaling 12"/>
    <property type="match status" value="1"/>
</dbReference>
<reference evidence="3" key="1">
    <citation type="submission" date="2025-08" db="UniProtKB">
        <authorList>
            <consortium name="Ensembl"/>
        </authorList>
    </citation>
    <scope>IDENTIFICATION</scope>
</reference>
<dbReference type="InterPro" id="IPR036305">
    <property type="entry name" value="RGS_sf"/>
</dbReference>
<dbReference type="PROSITE" id="PS50132">
    <property type="entry name" value="RGS"/>
    <property type="match status" value="1"/>
</dbReference>
<dbReference type="InterPro" id="IPR044926">
    <property type="entry name" value="RGS_subdomain_2"/>
</dbReference>
<dbReference type="PANTHER" id="PTHR10845">
    <property type="entry name" value="REGULATOR OF G PROTEIN SIGNALING"/>
    <property type="match status" value="1"/>
</dbReference>
<sequence length="246" mass="27613">MLRKSLTSAAAERFAEEACLTSPPSFSVPLSLSLQYTGPIPAERGAELAMGGSRSEASALSGTAAGRGMTTTQNSHRPNACCFCWCCCCSCSWYDTHCGRALLCVHTKPSADEIRLWSQSFDKLMRNPAGRNVFREFLRTEYSEENMLFWLACEDLKQEINKGAIKEKARSIYEDYISVLSPKEVSLDARVREVINRKMQDPTPHAFEDAQLQIYTLMHRDSYPRFLSSSIYNSLIRSSSRTSSES</sequence>
<dbReference type="STRING" id="94237.ENSMMOP00000013937"/>
<dbReference type="InterPro" id="IPR016137">
    <property type="entry name" value="RGS"/>
</dbReference>
<dbReference type="PRINTS" id="PR01301">
    <property type="entry name" value="RGSPROTEIN"/>
</dbReference>
<evidence type="ECO:0000259" key="2">
    <source>
        <dbReference type="PROSITE" id="PS50132"/>
    </source>
</evidence>
<dbReference type="PANTHER" id="PTHR10845:SF145">
    <property type="entry name" value="REGULATOR OF G-PROTEIN SIGNALING 19"/>
    <property type="match status" value="1"/>
</dbReference>
<keyword evidence="1" id="KW-0734">Signal transduction inhibitor</keyword>
<dbReference type="SUPFAM" id="SSF48097">
    <property type="entry name" value="Regulator of G-protein signaling, RGS"/>
    <property type="match status" value="1"/>
</dbReference>